<dbReference type="Proteomes" id="UP000076625">
    <property type="component" value="Unassembled WGS sequence"/>
</dbReference>
<comment type="similarity">
    <text evidence="2">Belongs to the ribonuclease N1/T1 family.</text>
</comment>
<dbReference type="InterPro" id="IPR000026">
    <property type="entry name" value="N1-like"/>
</dbReference>
<evidence type="ECO:0000256" key="4">
    <source>
        <dbReference type="ARBA" id="ARBA00022525"/>
    </source>
</evidence>
<dbReference type="PRINTS" id="PR00117">
    <property type="entry name" value="BARNASE"/>
</dbReference>
<keyword evidence="5" id="KW-0540">Nuclease</keyword>
<dbReference type="STRING" id="1452487.AVW16_04270"/>
<dbReference type="Gene3D" id="3.40.20.20">
    <property type="match status" value="2"/>
</dbReference>
<evidence type="ECO:0000256" key="5">
    <source>
        <dbReference type="ARBA" id="ARBA00022722"/>
    </source>
</evidence>
<keyword evidence="6" id="KW-0378">Hydrolase</keyword>
<accession>A0A165G6Y0</accession>
<evidence type="ECO:0000256" key="1">
    <source>
        <dbReference type="ARBA" id="ARBA00004613"/>
    </source>
</evidence>
<dbReference type="GO" id="GO:0005576">
    <property type="term" value="C:extracellular region"/>
    <property type="evidence" value="ECO:0007669"/>
    <property type="project" value="UniProtKB-SubCell"/>
</dbReference>
<evidence type="ECO:0000256" key="3">
    <source>
        <dbReference type="ARBA" id="ARBA00022214"/>
    </source>
</evidence>
<dbReference type="Pfam" id="PF00545">
    <property type="entry name" value="Ribonuclease"/>
    <property type="match status" value="1"/>
</dbReference>
<keyword evidence="4" id="KW-0964">Secreted</keyword>
<gene>
    <name evidence="7" type="ORF">AVW16_04270</name>
</gene>
<protein>
    <recommendedName>
        <fullName evidence="3">Ribonuclease</fullName>
    </recommendedName>
</protein>
<dbReference type="GO" id="GO:0004521">
    <property type="term" value="F:RNA endonuclease activity"/>
    <property type="evidence" value="ECO:0007669"/>
    <property type="project" value="InterPro"/>
</dbReference>
<evidence type="ECO:0000256" key="6">
    <source>
        <dbReference type="ARBA" id="ARBA00022801"/>
    </source>
</evidence>
<organism evidence="7 8">
    <name type="scientific">Crenobacter luteus</name>
    <dbReference type="NCBI Taxonomy" id="1452487"/>
    <lineage>
        <taxon>Bacteria</taxon>
        <taxon>Pseudomonadati</taxon>
        <taxon>Pseudomonadota</taxon>
        <taxon>Betaproteobacteria</taxon>
        <taxon>Neisseriales</taxon>
        <taxon>Neisseriaceae</taxon>
        <taxon>Crenobacter</taxon>
    </lineage>
</organism>
<dbReference type="SUPFAM" id="SSF53933">
    <property type="entry name" value="Microbial ribonucleases"/>
    <property type="match status" value="1"/>
</dbReference>
<evidence type="ECO:0000313" key="8">
    <source>
        <dbReference type="Proteomes" id="UP000076625"/>
    </source>
</evidence>
<keyword evidence="8" id="KW-1185">Reference proteome</keyword>
<comment type="subcellular location">
    <subcellularLocation>
        <location evidence="1">Secreted</location>
    </subcellularLocation>
</comment>
<name>A0A165G6Y0_9NEIS</name>
<dbReference type="GO" id="GO:0003723">
    <property type="term" value="F:RNA binding"/>
    <property type="evidence" value="ECO:0007669"/>
    <property type="project" value="InterPro"/>
</dbReference>
<reference evidence="8" key="1">
    <citation type="submission" date="2016-01" db="EMBL/GenBank/DDBJ databases">
        <title>Draft genome of Chromobacterium sp. F49.</title>
        <authorList>
            <person name="Hong K.W."/>
        </authorList>
    </citation>
    <scope>NUCLEOTIDE SEQUENCE [LARGE SCALE GENOMIC DNA]</scope>
    <source>
        <strain evidence="8">CN10</strain>
    </source>
</reference>
<dbReference type="GO" id="GO:0016787">
    <property type="term" value="F:hydrolase activity"/>
    <property type="evidence" value="ECO:0007669"/>
    <property type="project" value="UniProtKB-KW"/>
</dbReference>
<comment type="caution">
    <text evidence="7">The sequence shown here is derived from an EMBL/GenBank/DDBJ whole genome shotgun (WGS) entry which is preliminary data.</text>
</comment>
<dbReference type="InterPro" id="IPR053753">
    <property type="entry name" value="RNase_N1/T1-like_sf"/>
</dbReference>
<dbReference type="InterPro" id="IPR016191">
    <property type="entry name" value="Ribonuclease/ribotoxin"/>
</dbReference>
<dbReference type="EMBL" id="LQQU01000002">
    <property type="protein sequence ID" value="KZE35284.1"/>
    <property type="molecule type" value="Genomic_DNA"/>
</dbReference>
<evidence type="ECO:0000313" key="7">
    <source>
        <dbReference type="EMBL" id="KZE35284.1"/>
    </source>
</evidence>
<evidence type="ECO:0000256" key="2">
    <source>
        <dbReference type="ARBA" id="ARBA00009006"/>
    </source>
</evidence>
<sequence>MIVGSAHAAPACRDVVASLNRELGRQLDETQLTEVLTSLNRHGRLPDRFVTKREAREAGWRPGTGLWSVPGLNGKSIGGDRFGNRERRLPDARWREADLDYQGGKRNAKRLLFADSGRRFVTVDHYQTFREIPPCR</sequence>
<dbReference type="InterPro" id="IPR001887">
    <property type="entry name" value="Barnase"/>
</dbReference>
<proteinExistence type="inferred from homology"/>
<dbReference type="AlphaFoldDB" id="A0A165G6Y0"/>